<evidence type="ECO:0000259" key="1">
    <source>
        <dbReference type="Pfam" id="PF01314"/>
    </source>
</evidence>
<accession>X1M4C9</accession>
<gene>
    <name evidence="2" type="ORF">S06H3_35848</name>
</gene>
<proteinExistence type="predicted"/>
<dbReference type="GO" id="GO:0016625">
    <property type="term" value="F:oxidoreductase activity, acting on the aldehyde or oxo group of donors, iron-sulfur protein as acceptor"/>
    <property type="evidence" value="ECO:0007669"/>
    <property type="project" value="InterPro"/>
</dbReference>
<organism evidence="2">
    <name type="scientific">marine sediment metagenome</name>
    <dbReference type="NCBI Taxonomy" id="412755"/>
    <lineage>
        <taxon>unclassified sequences</taxon>
        <taxon>metagenomes</taxon>
        <taxon>ecological metagenomes</taxon>
    </lineage>
</organism>
<dbReference type="PANTHER" id="PTHR30038:SF0">
    <property type="entry name" value="TUNGSTEN-CONTAINING ALDEHYDE FERREDOXIN OXIDOREDUCTASE"/>
    <property type="match status" value="1"/>
</dbReference>
<dbReference type="InterPro" id="IPR001203">
    <property type="entry name" value="OxRdtase_Ald_Fedxn_C"/>
</dbReference>
<dbReference type="AlphaFoldDB" id="X1M4C9"/>
<dbReference type="EMBL" id="BARV01021659">
    <property type="protein sequence ID" value="GAI26203.1"/>
    <property type="molecule type" value="Genomic_DNA"/>
</dbReference>
<protein>
    <recommendedName>
        <fullName evidence="1">Aldehyde ferredoxin oxidoreductase C-terminal domain-containing protein</fullName>
    </recommendedName>
</protein>
<dbReference type="Gene3D" id="1.10.599.10">
    <property type="entry name" value="Aldehyde Ferredoxin Oxidoreductase Protein, subunit A, domain 3"/>
    <property type="match status" value="1"/>
</dbReference>
<comment type="caution">
    <text evidence="2">The sequence shown here is derived from an EMBL/GenBank/DDBJ whole genome shotgun (WGS) entry which is preliminary data.</text>
</comment>
<dbReference type="GO" id="GO:0051536">
    <property type="term" value="F:iron-sulfur cluster binding"/>
    <property type="evidence" value="ECO:0007669"/>
    <property type="project" value="InterPro"/>
</dbReference>
<dbReference type="InterPro" id="IPR013985">
    <property type="entry name" value="Ald_Fedxn_OxRdtase_dom3"/>
</dbReference>
<dbReference type="SUPFAM" id="SSF48310">
    <property type="entry name" value="Aldehyde ferredoxin oxidoreductase, C-terminal domains"/>
    <property type="match status" value="1"/>
</dbReference>
<feature type="domain" description="Aldehyde ferredoxin oxidoreductase C-terminal" evidence="1">
    <location>
        <begin position="34"/>
        <end position="162"/>
    </location>
</feature>
<dbReference type="GO" id="GO:0009055">
    <property type="term" value="F:electron transfer activity"/>
    <property type="evidence" value="ECO:0007669"/>
    <property type="project" value="InterPro"/>
</dbReference>
<sequence>MLTFFFAVGDQIIVKDAIPLGMTEPIPFDDIGPRAVALFRIVQMEKLLCDMLGVCQLLPYSYDQLAKVTAAVTGWNTSVMEQLRVAERNLTMARLFNVRAGFTADDDKLPQRFFQPTRDGALADTSLNPEKMERAKRYYYTLMGWDATTGIPTAEKIEELGLKEVTKEG</sequence>
<dbReference type="InterPro" id="IPR036021">
    <property type="entry name" value="Tungsten_al_ferr_oxy-like_C"/>
</dbReference>
<name>X1M4C9_9ZZZZ</name>
<reference evidence="2" key="1">
    <citation type="journal article" date="2014" name="Front. Microbiol.">
        <title>High frequency of phylogenetically diverse reductive dehalogenase-homologous genes in deep subseafloor sedimentary metagenomes.</title>
        <authorList>
            <person name="Kawai M."/>
            <person name="Futagami T."/>
            <person name="Toyoda A."/>
            <person name="Takaki Y."/>
            <person name="Nishi S."/>
            <person name="Hori S."/>
            <person name="Arai W."/>
            <person name="Tsubouchi T."/>
            <person name="Morono Y."/>
            <person name="Uchiyama I."/>
            <person name="Ito T."/>
            <person name="Fujiyama A."/>
            <person name="Inagaki F."/>
            <person name="Takami H."/>
        </authorList>
    </citation>
    <scope>NUCLEOTIDE SEQUENCE</scope>
    <source>
        <strain evidence="2">Expedition CK06-06</strain>
    </source>
</reference>
<dbReference type="PANTHER" id="PTHR30038">
    <property type="entry name" value="ALDEHYDE FERREDOXIN OXIDOREDUCTASE"/>
    <property type="match status" value="1"/>
</dbReference>
<dbReference type="InterPro" id="IPR051919">
    <property type="entry name" value="W-dependent_AOR"/>
</dbReference>
<dbReference type="Pfam" id="PF01314">
    <property type="entry name" value="AFOR_C"/>
    <property type="match status" value="1"/>
</dbReference>
<evidence type="ECO:0000313" key="2">
    <source>
        <dbReference type="EMBL" id="GAI26203.1"/>
    </source>
</evidence>